<dbReference type="PANTHER" id="PTHR22916">
    <property type="entry name" value="GLYCOSYLTRANSFERASE"/>
    <property type="match status" value="1"/>
</dbReference>
<dbReference type="Pfam" id="PF00535">
    <property type="entry name" value="Glycos_transf_2"/>
    <property type="match status" value="1"/>
</dbReference>
<feature type="domain" description="Glycosyltransferase 2-like" evidence="1">
    <location>
        <begin position="10"/>
        <end position="130"/>
    </location>
</feature>
<dbReference type="GO" id="GO:0016757">
    <property type="term" value="F:glycosyltransferase activity"/>
    <property type="evidence" value="ECO:0007669"/>
    <property type="project" value="UniProtKB-KW"/>
</dbReference>
<evidence type="ECO:0000259" key="1">
    <source>
        <dbReference type="Pfam" id="PF00535"/>
    </source>
</evidence>
<proteinExistence type="predicted"/>
<evidence type="ECO:0000313" key="3">
    <source>
        <dbReference type="Proteomes" id="UP000245702"/>
    </source>
</evidence>
<dbReference type="PANTHER" id="PTHR22916:SF3">
    <property type="entry name" value="UDP-GLCNAC:BETAGAL BETA-1,3-N-ACETYLGLUCOSAMINYLTRANSFERASE-LIKE PROTEIN 1"/>
    <property type="match status" value="1"/>
</dbReference>
<dbReference type="CDD" id="cd00761">
    <property type="entry name" value="Glyco_tranf_GTA_type"/>
    <property type="match status" value="1"/>
</dbReference>
<dbReference type="EMBL" id="FCOW01000013">
    <property type="protein sequence ID" value="CVK19924.1"/>
    <property type="molecule type" value="Genomic_DNA"/>
</dbReference>
<dbReference type="EC" id="2.4.-.-" evidence="2"/>
<sequence length="252" mass="29612">MKHFEADLVSVVMPMYDSEDYIEKSIQSVINQTYPFWELIIIDDQSKDKSVSIVERYTKADKRIKLVQMAANVGVAEARNKGIQSAKGRYIAFLDSDDLWLTSKLAQQVEFMRTYQVPMSYTQYRQFTDTADKPGKLIDVEARIGYRELLKGNLIGCLTVMIDRKFVPDIHMPSQRHEDYITWLSILKKGLYAYGLKEDLARYRKNLNSLSGNKFKSLKWTWNVYRKSEKLSFAKSFYYFCYYALKGLRKHF</sequence>
<dbReference type="InterPro" id="IPR029044">
    <property type="entry name" value="Nucleotide-diphossugar_trans"/>
</dbReference>
<protein>
    <submittedName>
        <fullName evidence="2">Teichuronic acid biosynthesis glycosyltransferase TuaG</fullName>
        <ecNumber evidence="2">2.4.-.-</ecNumber>
    </submittedName>
</protein>
<comment type="caution">
    <text evidence="2">The sequence shown here is derived from an EMBL/GenBank/DDBJ whole genome shotgun (WGS) entry which is preliminary data.</text>
</comment>
<keyword evidence="2" id="KW-0808">Transferase</keyword>
<dbReference type="Proteomes" id="UP000245702">
    <property type="component" value="Unassembled WGS sequence"/>
</dbReference>
<keyword evidence="3" id="KW-1185">Reference proteome</keyword>
<name>A0ABP2CAW9_9FIRM</name>
<dbReference type="Gene3D" id="3.90.550.10">
    <property type="entry name" value="Spore Coat Polysaccharide Biosynthesis Protein SpsA, Chain A"/>
    <property type="match status" value="1"/>
</dbReference>
<reference evidence="2 3" key="1">
    <citation type="submission" date="2016-01" db="EMBL/GenBank/DDBJ databases">
        <authorList>
            <person name="Brown R."/>
        </authorList>
    </citation>
    <scope>NUCLEOTIDE SEQUENCE [LARGE SCALE GENOMIC DNA]</scope>
    <source>
        <strain evidence="2">Sporomusa sphaeroides DSM 2875</strain>
    </source>
</reference>
<dbReference type="RefSeq" id="WP_075757186.1">
    <property type="nucleotide sequence ID" value="NZ_CP146991.1"/>
</dbReference>
<dbReference type="InterPro" id="IPR001173">
    <property type="entry name" value="Glyco_trans_2-like"/>
</dbReference>
<keyword evidence="2" id="KW-0328">Glycosyltransferase</keyword>
<gene>
    <name evidence="2" type="primary">tuaG</name>
    <name evidence="2" type="ORF">SSPH_02591</name>
</gene>
<dbReference type="SUPFAM" id="SSF53448">
    <property type="entry name" value="Nucleotide-diphospho-sugar transferases"/>
    <property type="match status" value="1"/>
</dbReference>
<organism evidence="2 3">
    <name type="scientific">Sporomusa sphaeroides DSM 2875</name>
    <dbReference type="NCBI Taxonomy" id="1337886"/>
    <lineage>
        <taxon>Bacteria</taxon>
        <taxon>Bacillati</taxon>
        <taxon>Bacillota</taxon>
        <taxon>Negativicutes</taxon>
        <taxon>Selenomonadales</taxon>
        <taxon>Sporomusaceae</taxon>
        <taxon>Sporomusa</taxon>
    </lineage>
</organism>
<accession>A0ABP2CAW9</accession>
<evidence type="ECO:0000313" key="2">
    <source>
        <dbReference type="EMBL" id="CVK19924.1"/>
    </source>
</evidence>